<feature type="coiled-coil region" evidence="1">
    <location>
        <begin position="8"/>
        <end position="66"/>
    </location>
</feature>
<name>A0A839UKR7_9HYPH</name>
<evidence type="ECO:0000256" key="1">
    <source>
        <dbReference type="SAM" id="Coils"/>
    </source>
</evidence>
<dbReference type="EMBL" id="JACHXN010000028">
    <property type="protein sequence ID" value="MBB3149211.1"/>
    <property type="molecule type" value="Genomic_DNA"/>
</dbReference>
<keyword evidence="3" id="KW-1185">Reference proteome</keyword>
<protein>
    <submittedName>
        <fullName evidence="2">Uncharacterized protein</fullName>
    </submittedName>
</protein>
<dbReference type="Proteomes" id="UP000554520">
    <property type="component" value="Unassembled WGS sequence"/>
</dbReference>
<keyword evidence="1" id="KW-0175">Coiled coil</keyword>
<gene>
    <name evidence="2" type="ORF">FHS21_005663</name>
</gene>
<evidence type="ECO:0000313" key="2">
    <source>
        <dbReference type="EMBL" id="MBB3149211.1"/>
    </source>
</evidence>
<accession>A0A839UKR7</accession>
<comment type="caution">
    <text evidence="2">The sequence shown here is derived from an EMBL/GenBank/DDBJ whole genome shotgun (WGS) entry which is preliminary data.</text>
</comment>
<proteinExistence type="predicted"/>
<dbReference type="AlphaFoldDB" id="A0A839UKR7"/>
<sequence length="67" mass="7594">MNDMIDIVESLKIQRDQLRRLLDEQIRVSEAPKATADERASQASLLKSIISELEQLIQQISSQKAAE</sequence>
<reference evidence="2 3" key="1">
    <citation type="submission" date="2020-08" db="EMBL/GenBank/DDBJ databases">
        <title>Genomic Encyclopedia of Type Strains, Phase III (KMG-III): the genomes of soil and plant-associated and newly described type strains.</title>
        <authorList>
            <person name="Whitman W."/>
        </authorList>
    </citation>
    <scope>NUCLEOTIDE SEQUENCE [LARGE SCALE GENOMIC DNA]</scope>
    <source>
        <strain evidence="2 3">CECT 7015</strain>
    </source>
</reference>
<organism evidence="2 3">
    <name type="scientific">Phyllobacterium trifolii</name>
    <dbReference type="NCBI Taxonomy" id="300193"/>
    <lineage>
        <taxon>Bacteria</taxon>
        <taxon>Pseudomonadati</taxon>
        <taxon>Pseudomonadota</taxon>
        <taxon>Alphaproteobacteria</taxon>
        <taxon>Hyphomicrobiales</taxon>
        <taxon>Phyllobacteriaceae</taxon>
        <taxon>Phyllobacterium</taxon>
    </lineage>
</organism>
<evidence type="ECO:0000313" key="3">
    <source>
        <dbReference type="Proteomes" id="UP000554520"/>
    </source>
</evidence>
<dbReference type="RefSeq" id="WP_183664948.1">
    <property type="nucleotide sequence ID" value="NZ_JACHXN010000028.1"/>
</dbReference>